<evidence type="ECO:0000313" key="1">
    <source>
        <dbReference type="EMBL" id="KAI0488486.1"/>
    </source>
</evidence>
<dbReference type="Proteomes" id="UP000829196">
    <property type="component" value="Unassembled WGS sequence"/>
</dbReference>
<accession>A0A8T3A2B5</accession>
<organism evidence="1 2">
    <name type="scientific">Dendrobium nobile</name>
    <name type="common">Orchid</name>
    <dbReference type="NCBI Taxonomy" id="94219"/>
    <lineage>
        <taxon>Eukaryota</taxon>
        <taxon>Viridiplantae</taxon>
        <taxon>Streptophyta</taxon>
        <taxon>Embryophyta</taxon>
        <taxon>Tracheophyta</taxon>
        <taxon>Spermatophyta</taxon>
        <taxon>Magnoliopsida</taxon>
        <taxon>Liliopsida</taxon>
        <taxon>Asparagales</taxon>
        <taxon>Orchidaceae</taxon>
        <taxon>Epidendroideae</taxon>
        <taxon>Malaxideae</taxon>
        <taxon>Dendrobiinae</taxon>
        <taxon>Dendrobium</taxon>
    </lineage>
</organism>
<gene>
    <name evidence="1" type="ORF">KFK09_028319</name>
</gene>
<keyword evidence="2" id="KW-1185">Reference proteome</keyword>
<protein>
    <submittedName>
        <fullName evidence="1">Uncharacterized protein</fullName>
    </submittedName>
</protein>
<reference evidence="1" key="1">
    <citation type="journal article" date="2022" name="Front. Genet.">
        <title>Chromosome-Scale Assembly of the Dendrobium nobile Genome Provides Insights Into the Molecular Mechanism of the Biosynthesis of the Medicinal Active Ingredient of Dendrobium.</title>
        <authorList>
            <person name="Xu Q."/>
            <person name="Niu S.-C."/>
            <person name="Li K.-L."/>
            <person name="Zheng P.-J."/>
            <person name="Zhang X.-J."/>
            <person name="Jia Y."/>
            <person name="Liu Y."/>
            <person name="Niu Y.-X."/>
            <person name="Yu L.-H."/>
            <person name="Chen D.-F."/>
            <person name="Zhang G.-Q."/>
        </authorList>
    </citation>
    <scope>NUCLEOTIDE SEQUENCE</scope>
    <source>
        <tissue evidence="1">Leaf</tissue>
    </source>
</reference>
<proteinExistence type="predicted"/>
<dbReference type="EMBL" id="JAGYWB010000019">
    <property type="protein sequence ID" value="KAI0488486.1"/>
    <property type="molecule type" value="Genomic_DNA"/>
</dbReference>
<dbReference type="AlphaFoldDB" id="A0A8T3A2B5"/>
<name>A0A8T3A2B5_DENNO</name>
<comment type="caution">
    <text evidence="1">The sequence shown here is derived from an EMBL/GenBank/DDBJ whole genome shotgun (WGS) entry which is preliminary data.</text>
</comment>
<evidence type="ECO:0000313" key="2">
    <source>
        <dbReference type="Proteomes" id="UP000829196"/>
    </source>
</evidence>
<sequence length="73" mass="8475">MVWKSKSCRRRRCKGNIPRAKEPTARANWQLVDDDHDDDKGNCWIGRERRNDRDSSCTQSGDGLRLLIGVEDM</sequence>